<dbReference type="Proteomes" id="UP001209570">
    <property type="component" value="Unassembled WGS sequence"/>
</dbReference>
<accession>A0AAD5MAB6</accession>
<dbReference type="GO" id="GO:0035556">
    <property type="term" value="P:intracellular signal transduction"/>
    <property type="evidence" value="ECO:0007669"/>
    <property type="project" value="TreeGrafter"/>
</dbReference>
<feature type="domain" description="Protein kinase" evidence="6">
    <location>
        <begin position="1126"/>
        <end position="1400"/>
    </location>
</feature>
<feature type="compositionally biased region" description="Basic and acidic residues" evidence="4">
    <location>
        <begin position="958"/>
        <end position="970"/>
    </location>
</feature>
<feature type="compositionally biased region" description="Acidic residues" evidence="4">
    <location>
        <begin position="982"/>
        <end position="996"/>
    </location>
</feature>
<feature type="chain" id="PRO_5042099460" description="Protein kinase domain-containing protein" evidence="5">
    <location>
        <begin position="22"/>
        <end position="1585"/>
    </location>
</feature>
<gene>
    <name evidence="7" type="ORF">P43SY_008270</name>
</gene>
<protein>
    <recommendedName>
        <fullName evidence="6">Protein kinase domain-containing protein</fullName>
    </recommendedName>
</protein>
<reference evidence="7" key="1">
    <citation type="submission" date="2021-12" db="EMBL/GenBank/DDBJ databases">
        <title>Prjna785345.</title>
        <authorList>
            <person name="Rujirawat T."/>
            <person name="Krajaejun T."/>
        </authorList>
    </citation>
    <scope>NUCLEOTIDE SEQUENCE</scope>
    <source>
        <strain evidence="7">Pi057C3</strain>
    </source>
</reference>
<comment type="caution">
    <text evidence="7">The sequence shown here is derived from an EMBL/GenBank/DDBJ whole genome shotgun (WGS) entry which is preliminary data.</text>
</comment>
<dbReference type="InterPro" id="IPR011009">
    <property type="entry name" value="Kinase-like_dom_sf"/>
</dbReference>
<sequence length="1585" mass="170975">MVKFSSLLLVVAGALASFTAADDAVKLPHWVGPLKGKPIDNACYRKSYIAKNKQCSVGYEFDKSYIAKNKQCSVGYEFDKVATCWTECPLEYPVECGMECLPQNADCTKAVFRKIFAVGNAVLSTATSGVFGKITQASKGVQRGVKCGQQLHSVIGKVVSYIDEVEGGMGGAIDTKTDQVMYIVSKSDLVVRDLPIAVTTCLGLPAPKGLDQVDQVIKVVKAILENLRKNRKRGVNVLKPDNFVNFTSNVGIGDTVSGLSQQDKDFLKKLVQTGTTCGGKIKNVVDKVIKAVEDIKREKPSTAVDIIRFGILNSEIVLKDLPEATVGCYNQNAPDGFKTRDEIVKTVHVIIDKIVDSASQNGNPVSLDKFALTVADMGLDAIAVFDPTGIAAMAKEFVQPICGPTAFIGDIDDGPAEQALGLATMQKAFRGTTGKWTKQGDGKIRITFRSVDEYDVKVNIFSGGNKFDQVKVAKGQTVTWERPISQVAGKTMYMDRWRPGFLGLPGTGGGSVNLWVPMDNDGSLTLDVPINPTSFFDKNLRCTPNATPTIPLATAKDSPHQNGSVTSNAVLQDYSPVAREPSARAEPASFPHSSEALLAFAMDAKPAASSRSSEADRQALRSPLLEASSGHRPTRVIVDFPEEEHPSQGLPDVSYSMRRKPQEDSLAVSPVGSAPPTAGLSRNVIGSRPAMAMIVPHTHAVEPHSTSDTDGQHLAMIHPFTAPAMTFLPLQQRQPFTSMEGSPPRMLVAPRPIPTTVGPFAAPHGIHLAPLDGAMHPTGDPTFPGVGWGGGRGRGVPPNVAPIPMMVPPGFRGPVIVGVGHGYGPHPAMFPPHWPSQDTANPVKPVPVSSQERGPGSRDHGAVSDVKAARDQRQRSVSGTSDEGDGDDDDDDDDLTDDGEDVEDWGLDDDTATEPPTKKPAPVATTTSLGPTRPPPPSPANKQRMPEPATFSRASALEGERSMRPKKFDLDDAGIEQVNSDGSEDNDDDDDDDADAWGDGGSADVHDWLDDDDGAATATHKTAPTGVSAVPQPSPPVATLASPQPPSYRSNIVTNATPIIMPLSNGPGGSTAPSPASSVTPTALNGGIREVKVVKKKKAELPQHNLPHPAPKFGDWLNQRTMINNYIILETLGTGGYAEVKLCKEKVTGKLYAMKFINRDLMKKDKLGKQSKLDDIKREIAIMKKLNHPNVLRLYEVMDDPNMNKLFLVLEYMKHGDLLGHLKKKSERNAAARATADQQEQMHDRDLHCIFLQVILGVAYLHEQKIVHGDIKPQNLLVGDKDVVKIADFGISQSLYGSKQKLNDTAGTPAFMSPEMCMEQEYSGQLADIWAVGATIFMLKFGHPPFVANSAWQLFEKIKNDPLVFPGPLDPLLEDLLRGMLTKNPLKRMTMLQIMTHPWVTKEEHSASFMMLRGQQSGHVAKGSRGSDVKATAKYNKVFVESENASEELTGKPDRMLSMEETQYRTQLFTRKKPSAASPAALALPGDHIGSTVATIKVDAVDSESADAVFSEDDDDEDEDDDDDGDHAVAQSPQLLEELLMTTLSLPPLSCNASPSVVPSIGPDLTHVPGLNAPNYIHYMMQWGL</sequence>
<proteinExistence type="predicted"/>
<evidence type="ECO:0000256" key="3">
    <source>
        <dbReference type="PROSITE-ProRule" id="PRU10141"/>
    </source>
</evidence>
<feature type="compositionally biased region" description="Low complexity" evidence="4">
    <location>
        <begin position="920"/>
        <end position="931"/>
    </location>
</feature>
<evidence type="ECO:0000313" key="7">
    <source>
        <dbReference type="EMBL" id="KAJ0407809.1"/>
    </source>
</evidence>
<feature type="compositionally biased region" description="Basic and acidic residues" evidence="4">
    <location>
        <begin position="855"/>
        <end position="874"/>
    </location>
</feature>
<feature type="signal peptide" evidence="5">
    <location>
        <begin position="1"/>
        <end position="21"/>
    </location>
</feature>
<evidence type="ECO:0000256" key="4">
    <source>
        <dbReference type="SAM" id="MobiDB-lite"/>
    </source>
</evidence>
<name>A0AAD5MAB6_PYTIN</name>
<feature type="region of interest" description="Disordered" evidence="4">
    <location>
        <begin position="829"/>
        <end position="1051"/>
    </location>
</feature>
<dbReference type="GO" id="GO:0004674">
    <property type="term" value="F:protein serine/threonine kinase activity"/>
    <property type="evidence" value="ECO:0007669"/>
    <property type="project" value="TreeGrafter"/>
</dbReference>
<keyword evidence="1 3" id="KW-0547">Nucleotide-binding</keyword>
<dbReference type="SMART" id="SM00220">
    <property type="entry name" value="S_TKc"/>
    <property type="match status" value="1"/>
</dbReference>
<dbReference type="EMBL" id="JAKCXM010000017">
    <property type="protein sequence ID" value="KAJ0407809.1"/>
    <property type="molecule type" value="Genomic_DNA"/>
</dbReference>
<dbReference type="FunFam" id="3.30.200.20:FF:000042">
    <property type="entry name" value="Aurora kinase A"/>
    <property type="match status" value="1"/>
</dbReference>
<keyword evidence="8" id="KW-1185">Reference proteome</keyword>
<feature type="region of interest" description="Disordered" evidence="4">
    <location>
        <begin position="1504"/>
        <end position="1528"/>
    </location>
</feature>
<feature type="compositionally biased region" description="Acidic residues" evidence="4">
    <location>
        <begin position="1504"/>
        <end position="1525"/>
    </location>
</feature>
<dbReference type="CDD" id="cd14008">
    <property type="entry name" value="STKc_LKB1_CaMKK"/>
    <property type="match status" value="1"/>
</dbReference>
<keyword evidence="5" id="KW-0732">Signal</keyword>
<feature type="compositionally biased region" description="Acidic residues" evidence="4">
    <location>
        <begin position="882"/>
        <end position="912"/>
    </location>
</feature>
<evidence type="ECO:0000256" key="2">
    <source>
        <dbReference type="ARBA" id="ARBA00022840"/>
    </source>
</evidence>
<dbReference type="PROSITE" id="PS00108">
    <property type="entry name" value="PROTEIN_KINASE_ST"/>
    <property type="match status" value="1"/>
</dbReference>
<dbReference type="GO" id="GO:0005524">
    <property type="term" value="F:ATP binding"/>
    <property type="evidence" value="ECO:0007669"/>
    <property type="project" value="UniProtKB-UniRule"/>
</dbReference>
<dbReference type="PANTHER" id="PTHR24346">
    <property type="entry name" value="MAP/MICROTUBULE AFFINITY-REGULATING KINASE"/>
    <property type="match status" value="1"/>
</dbReference>
<feature type="binding site" evidence="3">
    <location>
        <position position="1155"/>
    </location>
    <ligand>
        <name>ATP</name>
        <dbReference type="ChEBI" id="CHEBI:30616"/>
    </ligand>
</feature>
<dbReference type="PANTHER" id="PTHR24346:SF77">
    <property type="entry name" value="SERINE THREONINE PROTEIN KINASE"/>
    <property type="match status" value="1"/>
</dbReference>
<evidence type="ECO:0000256" key="1">
    <source>
        <dbReference type="ARBA" id="ARBA00022741"/>
    </source>
</evidence>
<evidence type="ECO:0000256" key="5">
    <source>
        <dbReference type="SAM" id="SignalP"/>
    </source>
</evidence>
<dbReference type="Gene3D" id="1.10.510.10">
    <property type="entry name" value="Transferase(Phosphotransferase) domain 1"/>
    <property type="match status" value="1"/>
</dbReference>
<evidence type="ECO:0000259" key="6">
    <source>
        <dbReference type="PROSITE" id="PS50011"/>
    </source>
</evidence>
<dbReference type="FunFam" id="1.10.510.10:FF:000571">
    <property type="entry name" value="Maternal embryonic leucine zipper kinase"/>
    <property type="match status" value="1"/>
</dbReference>
<dbReference type="InterPro" id="IPR000719">
    <property type="entry name" value="Prot_kinase_dom"/>
</dbReference>
<dbReference type="InterPro" id="IPR008271">
    <property type="entry name" value="Ser/Thr_kinase_AS"/>
</dbReference>
<dbReference type="SUPFAM" id="SSF56112">
    <property type="entry name" value="Protein kinase-like (PK-like)"/>
    <property type="match status" value="1"/>
</dbReference>
<dbReference type="PROSITE" id="PS00107">
    <property type="entry name" value="PROTEIN_KINASE_ATP"/>
    <property type="match status" value="1"/>
</dbReference>
<dbReference type="PROSITE" id="PS50011">
    <property type="entry name" value="PROTEIN_KINASE_DOM"/>
    <property type="match status" value="1"/>
</dbReference>
<evidence type="ECO:0000313" key="8">
    <source>
        <dbReference type="Proteomes" id="UP001209570"/>
    </source>
</evidence>
<dbReference type="InterPro" id="IPR017441">
    <property type="entry name" value="Protein_kinase_ATP_BS"/>
</dbReference>
<keyword evidence="2 3" id="KW-0067">ATP-binding</keyword>
<organism evidence="7 8">
    <name type="scientific">Pythium insidiosum</name>
    <name type="common">Pythiosis disease agent</name>
    <dbReference type="NCBI Taxonomy" id="114742"/>
    <lineage>
        <taxon>Eukaryota</taxon>
        <taxon>Sar</taxon>
        <taxon>Stramenopiles</taxon>
        <taxon>Oomycota</taxon>
        <taxon>Peronosporomycetes</taxon>
        <taxon>Pythiales</taxon>
        <taxon>Pythiaceae</taxon>
        <taxon>Pythium</taxon>
    </lineage>
</organism>
<feature type="region of interest" description="Disordered" evidence="4">
    <location>
        <begin position="608"/>
        <end position="680"/>
    </location>
</feature>
<dbReference type="GO" id="GO:0005737">
    <property type="term" value="C:cytoplasm"/>
    <property type="evidence" value="ECO:0007669"/>
    <property type="project" value="TreeGrafter"/>
</dbReference>
<dbReference type="Pfam" id="PF00069">
    <property type="entry name" value="Pkinase"/>
    <property type="match status" value="1"/>
</dbReference>